<organism evidence="2 3">
    <name type="scientific">Prevotella pallens</name>
    <dbReference type="NCBI Taxonomy" id="60133"/>
    <lineage>
        <taxon>Bacteria</taxon>
        <taxon>Pseudomonadati</taxon>
        <taxon>Bacteroidota</taxon>
        <taxon>Bacteroidia</taxon>
        <taxon>Bacteroidales</taxon>
        <taxon>Prevotellaceae</taxon>
        <taxon>Prevotella</taxon>
    </lineage>
</organism>
<dbReference type="AlphaFoldDB" id="A0A379G924"/>
<feature type="compositionally biased region" description="Basic and acidic residues" evidence="1">
    <location>
        <begin position="171"/>
        <end position="181"/>
    </location>
</feature>
<sequence length="193" mass="21430">MNKKLLELLVAKCKDMGLSEESIQKIAGIASNGLADDATDEAIETRANEFLPVLKTMQGEATRWAQNKNPKQQQQQEEKLNEASIEAIIKKVTENLSTKIEEQNTVIGNLQKQLGESQRNVVIASEMQKLGLTEADMEFVTIPADVNVGEYLGKYKQSLVDRGLKPVDSSVSKEEREKAESDLAETMLSEYAK</sequence>
<protein>
    <submittedName>
        <fullName evidence="2">Uncharacterized protein</fullName>
    </submittedName>
</protein>
<dbReference type="GeneID" id="78571601"/>
<evidence type="ECO:0000256" key="1">
    <source>
        <dbReference type="SAM" id="MobiDB-lite"/>
    </source>
</evidence>
<dbReference type="OrthoDB" id="1049800at2"/>
<accession>A0A379G924</accession>
<evidence type="ECO:0000313" key="2">
    <source>
        <dbReference type="EMBL" id="SUC37467.1"/>
    </source>
</evidence>
<proteinExistence type="predicted"/>
<name>A0A379G924_9BACT</name>
<gene>
    <name evidence="2" type="ORF">NCTC13043_01956</name>
</gene>
<reference evidence="2 3" key="1">
    <citation type="submission" date="2018-06" db="EMBL/GenBank/DDBJ databases">
        <authorList>
            <consortium name="Pathogen Informatics"/>
            <person name="Doyle S."/>
        </authorList>
    </citation>
    <scope>NUCLEOTIDE SEQUENCE [LARGE SCALE GENOMIC DNA]</scope>
    <source>
        <strain evidence="2 3">NCTC13043</strain>
    </source>
</reference>
<evidence type="ECO:0000313" key="3">
    <source>
        <dbReference type="Proteomes" id="UP000254235"/>
    </source>
</evidence>
<dbReference type="Proteomes" id="UP000254235">
    <property type="component" value="Unassembled WGS sequence"/>
</dbReference>
<feature type="region of interest" description="Disordered" evidence="1">
    <location>
        <begin position="163"/>
        <end position="193"/>
    </location>
</feature>
<dbReference type="RefSeq" id="WP_115083914.1">
    <property type="nucleotide sequence ID" value="NZ_UGTP01000002.1"/>
</dbReference>
<dbReference type="EMBL" id="UGTP01000002">
    <property type="protein sequence ID" value="SUC37467.1"/>
    <property type="molecule type" value="Genomic_DNA"/>
</dbReference>